<evidence type="ECO:0000313" key="3">
    <source>
        <dbReference type="Proteomes" id="UP000319848"/>
    </source>
</evidence>
<dbReference type="AlphaFoldDB" id="V6S503"/>
<accession>V6S503</accession>
<dbReference type="EMBL" id="VLKQ01000005">
    <property type="protein sequence ID" value="TWI12852.1"/>
    <property type="molecule type" value="Genomic_DNA"/>
</dbReference>
<comment type="caution">
    <text evidence="2">The sequence shown here is derived from an EMBL/GenBank/DDBJ whole genome shotgun (WGS) entry which is preliminary data.</text>
</comment>
<keyword evidence="3" id="KW-1185">Reference proteome</keyword>
<feature type="region of interest" description="Disordered" evidence="1">
    <location>
        <begin position="1"/>
        <end position="52"/>
    </location>
</feature>
<evidence type="ECO:0000256" key="1">
    <source>
        <dbReference type="SAM" id="MobiDB-lite"/>
    </source>
</evidence>
<name>V6S503_9FLAO</name>
<gene>
    <name evidence="2" type="ORF">IP98_01326</name>
</gene>
<dbReference type="Proteomes" id="UP000319848">
    <property type="component" value="Unassembled WGS sequence"/>
</dbReference>
<evidence type="ECO:0000313" key="2">
    <source>
        <dbReference type="EMBL" id="TWI12852.1"/>
    </source>
</evidence>
<reference evidence="2 3" key="1">
    <citation type="journal article" date="2015" name="Stand. Genomic Sci.">
        <title>Genomic Encyclopedia of Bacterial and Archaeal Type Strains, Phase III: the genomes of soil and plant-associated and newly described type strains.</title>
        <authorList>
            <person name="Whitman W.B."/>
            <person name="Woyke T."/>
            <person name="Klenk H.P."/>
            <person name="Zhou Y."/>
            <person name="Lilburn T.G."/>
            <person name="Beck B.J."/>
            <person name="De Vos P."/>
            <person name="Vandamme P."/>
            <person name="Eisen J.A."/>
            <person name="Garrity G."/>
            <person name="Hugenholtz P."/>
            <person name="Kyrpides N.C."/>
        </authorList>
    </citation>
    <scope>NUCLEOTIDE SEQUENCE [LARGE SCALE GENOMIC DNA]</scope>
    <source>
        <strain evidence="2 3">CGMCC 1.7270</strain>
    </source>
</reference>
<proteinExistence type="predicted"/>
<sequence length="52" mass="5855">MKRKTLNLEDFTRNQLTKKEQKTIKGSGDTTTPEDDKKDPLNPIPVKGNGNL</sequence>
<protein>
    <submittedName>
        <fullName evidence="2">Uncharacterized protein</fullName>
    </submittedName>
</protein>
<feature type="compositionally biased region" description="Basic and acidic residues" evidence="1">
    <location>
        <begin position="1"/>
        <end position="23"/>
    </location>
</feature>
<dbReference type="RefSeq" id="WP_023569355.1">
    <property type="nucleotide sequence ID" value="NZ_AVBI01000001.1"/>
</dbReference>
<organism evidence="2 3">
    <name type="scientific">Flavobacterium cauense R2A-7</name>
    <dbReference type="NCBI Taxonomy" id="1341154"/>
    <lineage>
        <taxon>Bacteria</taxon>
        <taxon>Pseudomonadati</taxon>
        <taxon>Bacteroidota</taxon>
        <taxon>Flavobacteriia</taxon>
        <taxon>Flavobacteriales</taxon>
        <taxon>Flavobacteriaceae</taxon>
        <taxon>Flavobacterium</taxon>
    </lineage>
</organism>